<evidence type="ECO:0000313" key="4">
    <source>
        <dbReference type="EMBL" id="QPV64391.1"/>
    </source>
</evidence>
<dbReference type="EMBL" id="CP065856">
    <property type="protein sequence ID" value="QPV64391.1"/>
    <property type="molecule type" value="Genomic_DNA"/>
</dbReference>
<evidence type="ECO:0000256" key="1">
    <source>
        <dbReference type="ARBA" id="ARBA00022729"/>
    </source>
</evidence>
<proteinExistence type="predicted"/>
<dbReference type="AlphaFoldDB" id="A0A7T3G159"/>
<accession>A0A7T3G159</accession>
<dbReference type="Proteomes" id="UP000595001">
    <property type="component" value="Chromosome"/>
</dbReference>
<dbReference type="KEGG" id="hlt:I7X12_07195"/>
<gene>
    <name evidence="4" type="ORF">I7X12_07195</name>
</gene>
<reference evidence="4 5" key="1">
    <citation type="submission" date="2020-12" db="EMBL/GenBank/DDBJ databases">
        <title>Halosimplex halophilum sp. nov. and Halosimplex salinum sp. nov., two new members of the genus Halosimplex.</title>
        <authorList>
            <person name="Cui H.L."/>
        </authorList>
    </citation>
    <scope>NUCLEOTIDE SEQUENCE [LARGE SCALE GENOMIC DNA]</scope>
    <source>
        <strain evidence="4 5">YGH94</strain>
    </source>
</reference>
<organism evidence="4 5">
    <name type="scientific">Halosimplex litoreum</name>
    <dbReference type="NCBI Taxonomy" id="1198301"/>
    <lineage>
        <taxon>Archaea</taxon>
        <taxon>Methanobacteriati</taxon>
        <taxon>Methanobacteriota</taxon>
        <taxon>Stenosarchaea group</taxon>
        <taxon>Halobacteria</taxon>
        <taxon>Halobacteriales</taxon>
        <taxon>Haloarculaceae</taxon>
        <taxon>Halosimplex</taxon>
    </lineage>
</organism>
<dbReference type="Pfam" id="PF10634">
    <property type="entry name" value="Iron_transport"/>
    <property type="match status" value="1"/>
</dbReference>
<dbReference type="GeneID" id="60588266"/>
<evidence type="ECO:0000313" key="5">
    <source>
        <dbReference type="Proteomes" id="UP000595001"/>
    </source>
</evidence>
<evidence type="ECO:0000259" key="3">
    <source>
        <dbReference type="Pfam" id="PF24041"/>
    </source>
</evidence>
<dbReference type="InterPro" id="IPR055774">
    <property type="entry name" value="DUF7350"/>
</dbReference>
<dbReference type="OrthoDB" id="156174at2157"/>
<dbReference type="Gene3D" id="2.60.40.2480">
    <property type="entry name" value="Periplasmic metal-binding protein Tp34-type"/>
    <property type="match status" value="1"/>
</dbReference>
<feature type="region of interest" description="Disordered" evidence="2">
    <location>
        <begin position="253"/>
        <end position="288"/>
    </location>
</feature>
<evidence type="ECO:0000256" key="2">
    <source>
        <dbReference type="SAM" id="MobiDB-lite"/>
    </source>
</evidence>
<dbReference type="PROSITE" id="PS51257">
    <property type="entry name" value="PROKAR_LIPOPROTEIN"/>
    <property type="match status" value="1"/>
</dbReference>
<keyword evidence="5" id="KW-1185">Reference proteome</keyword>
<dbReference type="InterPro" id="IPR038482">
    <property type="entry name" value="Tp34-type_sf"/>
</dbReference>
<sequence>MHRRRFLAAGAAAASVGLAGCRSLFQTRSARSPPLVSDRPDAVYVPSHVEGMSMVGMASAGDFQVALTYSYPHRFWLVSGDSPNMVEIEGSDSLHLMTTVWDPETGTVLPHGSVTTTITRDGETLTSGKSLWPMISQNMGVHAGDNLALDGDGTYDVEVTVPPLPTRRAGAFDGRFGELGSASFSLEFSQSALEEISYETLPDRQGERDALDPMEMEMMPVSSTPAPGDLPGTLVGEGTSGDARFVVSRLDSPPAGVAAEESEATATDASGDGTVTATDSGPSGDRSYLGVSMRTPYNGNPIPQASLSATVVRDGTTLYDGSLAPTVDPDLGYHYGAVADVQSGDDLTLSVDAVPQIARHEGYETAFMSFDELSMTVGE</sequence>
<feature type="domain" description="DUF7350" evidence="3">
    <location>
        <begin position="229"/>
        <end position="375"/>
    </location>
</feature>
<dbReference type="Pfam" id="PF24041">
    <property type="entry name" value="DUF7350"/>
    <property type="match status" value="1"/>
</dbReference>
<protein>
    <submittedName>
        <fullName evidence="4">Iron transporter</fullName>
    </submittedName>
</protein>
<dbReference type="RefSeq" id="WP_198063163.1">
    <property type="nucleotide sequence ID" value="NZ_CP065856.1"/>
</dbReference>
<name>A0A7T3G159_9EURY</name>
<dbReference type="InterPro" id="IPR018470">
    <property type="entry name" value="Metal-bd_Tp34-typ"/>
</dbReference>
<keyword evidence="1" id="KW-0732">Signal</keyword>